<dbReference type="GO" id="GO:0016746">
    <property type="term" value="F:acyltransferase activity"/>
    <property type="evidence" value="ECO:0007669"/>
    <property type="project" value="InterPro"/>
</dbReference>
<accession>A0A1F4TL81</accession>
<feature type="domain" description="Beta-ketoacyl synthase-like N-terminal" evidence="1">
    <location>
        <begin position="35"/>
        <end position="153"/>
    </location>
</feature>
<dbReference type="Pfam" id="PF00109">
    <property type="entry name" value="ketoacyl-synt"/>
    <property type="match status" value="1"/>
</dbReference>
<protein>
    <recommendedName>
        <fullName evidence="1">Beta-ketoacyl synthase-like N-terminal domain-containing protein</fullName>
    </recommendedName>
</protein>
<evidence type="ECO:0000259" key="1">
    <source>
        <dbReference type="Pfam" id="PF00109"/>
    </source>
</evidence>
<reference evidence="2 3" key="1">
    <citation type="journal article" date="2016" name="Nat. Commun.">
        <title>Thousands of microbial genomes shed light on interconnected biogeochemical processes in an aquifer system.</title>
        <authorList>
            <person name="Anantharaman K."/>
            <person name="Brown C.T."/>
            <person name="Hug L.A."/>
            <person name="Sharon I."/>
            <person name="Castelle C.J."/>
            <person name="Probst A.J."/>
            <person name="Thomas B.C."/>
            <person name="Singh A."/>
            <person name="Wilkins M.J."/>
            <person name="Karaoz U."/>
            <person name="Brodie E.L."/>
            <person name="Williams K.H."/>
            <person name="Hubbard S.S."/>
            <person name="Banfield J.F."/>
        </authorList>
    </citation>
    <scope>NUCLEOTIDE SEQUENCE [LARGE SCALE GENOMIC DNA]</scope>
</reference>
<dbReference type="EMBL" id="MEUF01000061">
    <property type="protein sequence ID" value="OGC33472.1"/>
    <property type="molecule type" value="Genomic_DNA"/>
</dbReference>
<dbReference type="InterPro" id="IPR016039">
    <property type="entry name" value="Thiolase-like"/>
</dbReference>
<sequence length="181" mass="19195">MLHWSLKDSTTKNFRILGRGRAEPGQLPAESAPAWRKMDRLSQMALVAAGEAINSSHLSLDLSAAAIVMATSMGAARATMHYLAEIKQYGGHLASALTFPNTVNSLVAGRISQEWKISGPSITLIGDLAGAVEVAVSMLRQKKVKYALVGFVDDANGLITEISTWDGAEVYLLAATGSLPV</sequence>
<dbReference type="InterPro" id="IPR014030">
    <property type="entry name" value="Ketoacyl_synth_N"/>
</dbReference>
<organism evidence="2 3">
    <name type="scientific">candidate division WOR-1 bacterium RIFOXYB2_FULL_48_7</name>
    <dbReference type="NCBI Taxonomy" id="1802583"/>
    <lineage>
        <taxon>Bacteria</taxon>
        <taxon>Bacillati</taxon>
        <taxon>Saganbacteria</taxon>
    </lineage>
</organism>
<dbReference type="AlphaFoldDB" id="A0A1F4TL81"/>
<proteinExistence type="predicted"/>
<evidence type="ECO:0000313" key="2">
    <source>
        <dbReference type="EMBL" id="OGC33472.1"/>
    </source>
</evidence>
<dbReference type="Proteomes" id="UP000178951">
    <property type="component" value="Unassembled WGS sequence"/>
</dbReference>
<dbReference type="SUPFAM" id="SSF53901">
    <property type="entry name" value="Thiolase-like"/>
    <property type="match status" value="1"/>
</dbReference>
<dbReference type="STRING" id="1802583.A2311_05700"/>
<name>A0A1F4TL81_UNCSA</name>
<gene>
    <name evidence="2" type="ORF">A2311_05700</name>
</gene>
<evidence type="ECO:0000313" key="3">
    <source>
        <dbReference type="Proteomes" id="UP000178951"/>
    </source>
</evidence>
<dbReference type="Gene3D" id="3.40.47.10">
    <property type="match status" value="1"/>
</dbReference>
<comment type="caution">
    <text evidence="2">The sequence shown here is derived from an EMBL/GenBank/DDBJ whole genome shotgun (WGS) entry which is preliminary data.</text>
</comment>